<dbReference type="EMBL" id="HG315671">
    <property type="protein sequence ID" value="CDF78382.1"/>
    <property type="molecule type" value="Genomic_DNA"/>
</dbReference>
<dbReference type="eggNOG" id="COG3865">
    <property type="taxonomic scope" value="Bacteria"/>
</dbReference>
<feature type="domain" description="PhnB-like" evidence="1">
    <location>
        <begin position="4"/>
        <end position="114"/>
    </location>
</feature>
<dbReference type="Proteomes" id="UP000016160">
    <property type="component" value="Chromosome"/>
</dbReference>
<keyword evidence="2" id="KW-0489">Methyltransferase</keyword>
<dbReference type="GO" id="GO:0008168">
    <property type="term" value="F:methyltransferase activity"/>
    <property type="evidence" value="ECO:0007669"/>
    <property type="project" value="UniProtKB-KW"/>
</dbReference>
<dbReference type="Pfam" id="PF06983">
    <property type="entry name" value="3-dmu-9_3-mt"/>
    <property type="match status" value="2"/>
</dbReference>
<dbReference type="PATRIC" id="fig|1347342.6.peg.674"/>
<keyword evidence="2" id="KW-0808">Transferase</keyword>
<sequence>MQTEIVPCLWFNTNAKAAATFYCSVFNDSEICSENDMLLHFKINGKRFTALNGGPEFTINEATSFFVYCGCNAEIERIYTALVEGGTILMPLQEYPWCKKYAWVKDKFGVSWQLDIDPINAPQTIVPSLLFTEDKYDKLDEASTFYQSLFPKSMALLKMPYGNSTPNVKADTTRFTQFKLNTNIFNIMSSPIPHEFNLNEGVSFTMYCDSQEEINTLWEQLTSDGGQESQCGWVKDKYGVSWQIVPTVLESLLSDANRAPKVMEAFLKMKKLDIETLLKA</sequence>
<reference evidence="2 3" key="1">
    <citation type="journal article" date="2013" name="Appl. Environ. Microbiol.">
        <title>The genome of the alga-associated marine flavobacterium Formosa agariphila KMM 3901T reveals a broad potential for degradation of algal polysaccharides.</title>
        <authorList>
            <person name="Mann A.J."/>
            <person name="Hahnke R.L."/>
            <person name="Huang S."/>
            <person name="Werner J."/>
            <person name="Xing P."/>
            <person name="Barbeyron T."/>
            <person name="Huettel B."/>
            <person name="Stueber K."/>
            <person name="Reinhardt R."/>
            <person name="Harder J."/>
            <person name="Gloeckner F.O."/>
            <person name="Amann R.I."/>
            <person name="Teeling H."/>
        </authorList>
    </citation>
    <scope>NUCLEOTIDE SEQUENCE [LARGE SCALE GENOMIC DNA]</scope>
    <source>
        <strain evidence="3">DSM 15362 / KCTC 12365 / LMG 23005 / KMM 3901</strain>
    </source>
</reference>
<dbReference type="CDD" id="cd06588">
    <property type="entry name" value="PhnB_like"/>
    <property type="match status" value="2"/>
</dbReference>
<dbReference type="RefSeq" id="WP_038527562.1">
    <property type="nucleotide sequence ID" value="NZ_HG315671.1"/>
</dbReference>
<dbReference type="Gene3D" id="3.30.720.110">
    <property type="match status" value="1"/>
</dbReference>
<keyword evidence="3" id="KW-1185">Reference proteome</keyword>
<dbReference type="GO" id="GO:0032259">
    <property type="term" value="P:methylation"/>
    <property type="evidence" value="ECO:0007669"/>
    <property type="project" value="UniProtKB-KW"/>
</dbReference>
<evidence type="ECO:0000313" key="3">
    <source>
        <dbReference type="Proteomes" id="UP000016160"/>
    </source>
</evidence>
<organism evidence="2 3">
    <name type="scientific">Formosa agariphila (strain DSM 15362 / KCTC 12365 / LMG 23005 / KMM 3901 / M-2Alg 35-1)</name>
    <dbReference type="NCBI Taxonomy" id="1347342"/>
    <lineage>
        <taxon>Bacteria</taxon>
        <taxon>Pseudomonadati</taxon>
        <taxon>Bacteroidota</taxon>
        <taxon>Flavobacteriia</taxon>
        <taxon>Flavobacteriales</taxon>
        <taxon>Flavobacteriaceae</taxon>
        <taxon>Formosa</taxon>
    </lineage>
</organism>
<accession>T2KHQ5</accession>
<dbReference type="InterPro" id="IPR029068">
    <property type="entry name" value="Glyas_Bleomycin-R_OHBP_Dase"/>
</dbReference>
<dbReference type="SUPFAM" id="SSF54593">
    <property type="entry name" value="Glyoxalase/Bleomycin resistance protein/Dihydroxybiphenyl dioxygenase"/>
    <property type="match status" value="2"/>
</dbReference>
<dbReference type="STRING" id="1347342.BN863_6700"/>
<dbReference type="OrthoDB" id="9806473at2"/>
<dbReference type="InterPro" id="IPR028973">
    <property type="entry name" value="PhnB-like"/>
</dbReference>
<feature type="domain" description="PhnB-like" evidence="1">
    <location>
        <begin position="124"/>
        <end position="245"/>
    </location>
</feature>
<evidence type="ECO:0000313" key="2">
    <source>
        <dbReference type="EMBL" id="CDF78382.1"/>
    </source>
</evidence>
<dbReference type="PANTHER" id="PTHR33990">
    <property type="entry name" value="PROTEIN YJDN-RELATED"/>
    <property type="match status" value="1"/>
</dbReference>
<dbReference type="HOGENOM" id="CLU_054535_0_0_10"/>
<proteinExistence type="predicted"/>
<dbReference type="Gene3D" id="3.10.180.10">
    <property type="entry name" value="2,3-Dihydroxybiphenyl 1,2-Dioxygenase, domain 1"/>
    <property type="match status" value="1"/>
</dbReference>
<protein>
    <submittedName>
        <fullName evidence="2">3-demethylubiquinone-9 3-methyltransferase</fullName>
    </submittedName>
</protein>
<dbReference type="Gene3D" id="3.30.720.100">
    <property type="match status" value="1"/>
</dbReference>
<gene>
    <name evidence="2" type="ORF">BN863_6700</name>
</gene>
<evidence type="ECO:0000259" key="1">
    <source>
        <dbReference type="Pfam" id="PF06983"/>
    </source>
</evidence>
<keyword evidence="2" id="KW-0830">Ubiquinone</keyword>
<name>T2KHQ5_FORAG</name>
<dbReference type="AlphaFoldDB" id="T2KHQ5"/>